<dbReference type="EMBL" id="FMHW01000002">
    <property type="protein sequence ID" value="SCL27398.1"/>
    <property type="molecule type" value="Genomic_DNA"/>
</dbReference>
<dbReference type="Gene3D" id="3.30.559.30">
    <property type="entry name" value="Nonribosomal peptide synthetase, condensation domain"/>
    <property type="match status" value="1"/>
</dbReference>
<dbReference type="Proteomes" id="UP000198959">
    <property type="component" value="Unassembled WGS sequence"/>
</dbReference>
<accession>A0A1C6SD28</accession>
<dbReference type="GO" id="GO:0031177">
    <property type="term" value="F:phosphopantetheine binding"/>
    <property type="evidence" value="ECO:0007669"/>
    <property type="project" value="TreeGrafter"/>
</dbReference>
<dbReference type="GO" id="GO:0043041">
    <property type="term" value="P:amino acid activation for nonribosomal peptide biosynthetic process"/>
    <property type="evidence" value="ECO:0007669"/>
    <property type="project" value="TreeGrafter"/>
</dbReference>
<dbReference type="GO" id="GO:0005829">
    <property type="term" value="C:cytosol"/>
    <property type="evidence" value="ECO:0007669"/>
    <property type="project" value="TreeGrafter"/>
</dbReference>
<dbReference type="AlphaFoldDB" id="A0A1C6SD28"/>
<dbReference type="RefSeq" id="WP_091643084.1">
    <property type="nucleotide sequence ID" value="NZ_FMHW01000002.1"/>
</dbReference>
<evidence type="ECO:0000259" key="1">
    <source>
        <dbReference type="Pfam" id="PF00668"/>
    </source>
</evidence>
<name>A0A1C6SD28_9ACTN</name>
<evidence type="ECO:0000313" key="3">
    <source>
        <dbReference type="Proteomes" id="UP000198959"/>
    </source>
</evidence>
<protein>
    <submittedName>
        <fullName evidence="2">Condensation domain-containing protein</fullName>
    </submittedName>
</protein>
<reference evidence="3" key="1">
    <citation type="submission" date="2016-06" db="EMBL/GenBank/DDBJ databases">
        <authorList>
            <person name="Varghese N."/>
            <person name="Submissions Spin"/>
        </authorList>
    </citation>
    <scope>NUCLEOTIDE SEQUENCE [LARGE SCALE GENOMIC DNA]</scope>
    <source>
        <strain evidence="3">DSM 43817</strain>
    </source>
</reference>
<proteinExistence type="predicted"/>
<dbReference type="Pfam" id="PF00668">
    <property type="entry name" value="Condensation"/>
    <property type="match status" value="1"/>
</dbReference>
<dbReference type="InterPro" id="IPR023213">
    <property type="entry name" value="CAT-like_dom_sf"/>
</dbReference>
<dbReference type="GO" id="GO:0047527">
    <property type="term" value="F:2,3-dihydroxybenzoate-serine ligase activity"/>
    <property type="evidence" value="ECO:0007669"/>
    <property type="project" value="TreeGrafter"/>
</dbReference>
<evidence type="ECO:0000313" key="2">
    <source>
        <dbReference type="EMBL" id="SCL27398.1"/>
    </source>
</evidence>
<dbReference type="GO" id="GO:0009366">
    <property type="term" value="C:enterobactin synthetase complex"/>
    <property type="evidence" value="ECO:0007669"/>
    <property type="project" value="TreeGrafter"/>
</dbReference>
<dbReference type="GO" id="GO:0009239">
    <property type="term" value="P:enterobactin biosynthetic process"/>
    <property type="evidence" value="ECO:0007669"/>
    <property type="project" value="TreeGrafter"/>
</dbReference>
<dbReference type="SUPFAM" id="SSF52777">
    <property type="entry name" value="CoA-dependent acyltransferases"/>
    <property type="match status" value="2"/>
</dbReference>
<dbReference type="PANTHER" id="PTHR45527">
    <property type="entry name" value="NONRIBOSOMAL PEPTIDE SYNTHETASE"/>
    <property type="match status" value="1"/>
</dbReference>
<dbReference type="InterPro" id="IPR001242">
    <property type="entry name" value="Condensation_dom"/>
</dbReference>
<dbReference type="OrthoDB" id="2472181at2"/>
<dbReference type="PANTHER" id="PTHR45527:SF1">
    <property type="entry name" value="FATTY ACID SYNTHASE"/>
    <property type="match status" value="1"/>
</dbReference>
<gene>
    <name evidence="2" type="ORF">GA0074692_2344</name>
</gene>
<dbReference type="GO" id="GO:0008610">
    <property type="term" value="P:lipid biosynthetic process"/>
    <property type="evidence" value="ECO:0007669"/>
    <property type="project" value="UniProtKB-ARBA"/>
</dbReference>
<organism evidence="2 3">
    <name type="scientific">Micromonospora pallida</name>
    <dbReference type="NCBI Taxonomy" id="145854"/>
    <lineage>
        <taxon>Bacteria</taxon>
        <taxon>Bacillati</taxon>
        <taxon>Actinomycetota</taxon>
        <taxon>Actinomycetes</taxon>
        <taxon>Micromonosporales</taxon>
        <taxon>Micromonosporaceae</taxon>
        <taxon>Micromonospora</taxon>
    </lineage>
</organism>
<feature type="domain" description="Condensation" evidence="1">
    <location>
        <begin position="17"/>
        <end position="345"/>
    </location>
</feature>
<dbReference type="STRING" id="145854.GA0074692_2344"/>
<keyword evidence="3" id="KW-1185">Reference proteome</keyword>
<dbReference type="Gene3D" id="3.30.559.10">
    <property type="entry name" value="Chloramphenicol acetyltransferase-like domain"/>
    <property type="match status" value="1"/>
</dbReference>
<sequence length="439" mass="47070">MERGTNGGEHPADPAPVPLTATQEGMWFAERLDPGRSGYHDAVTLHLVGPLDLAALRQAFLDCHHRHDALRLRIQERGGRLTQTFDAAPPTWRTQDLTGLAPDRQAADCRRRFALDCTEPFDLADGPLWRTRLLRLADEEHRLLIVLHHLMTDGWSHGVFLQSVLARYGARLAGAPGPAAPAPSFRQWALRRVAAENAPGITDRARQAATRLRTTPRRIALPGLTGATGTRGGVLALPVEPDDLAAFDAACASVRVSRFMAMTGLLAHLVGDLAGTPDLVVSAPVADRLTPEATQVLGCTINAVPIRFGPIASPADAAAAGRAAVVSALGLLDVPYREIIRAAEPSFTTSLADPLTNVSCEEYSSPRGSWRLGGLTVTALPRGEFQTRHDLLLSVPRDPGGGPELIYPVRRWQPDAVAALAARLAALVRAFGHQVVGPR</sequence>